<evidence type="ECO:0000313" key="10">
    <source>
        <dbReference type="Proteomes" id="UP000216454"/>
    </source>
</evidence>
<dbReference type="GO" id="GO:0004252">
    <property type="term" value="F:serine-type endopeptidase activity"/>
    <property type="evidence" value="ECO:0007669"/>
    <property type="project" value="InterPro"/>
</dbReference>
<dbReference type="EC" id="3.4.21.89" evidence="4 7"/>
<dbReference type="PANTHER" id="PTHR43390">
    <property type="entry name" value="SIGNAL PEPTIDASE I"/>
    <property type="match status" value="1"/>
</dbReference>
<dbReference type="PROSITE" id="PS00761">
    <property type="entry name" value="SPASE_I_3"/>
    <property type="match status" value="1"/>
</dbReference>
<keyword evidence="7" id="KW-1133">Transmembrane helix</keyword>
<dbReference type="InterPro" id="IPR036286">
    <property type="entry name" value="LexA/Signal_pep-like_sf"/>
</dbReference>
<evidence type="ECO:0000256" key="2">
    <source>
        <dbReference type="ARBA" id="ARBA00004401"/>
    </source>
</evidence>
<dbReference type="GO" id="GO:0009003">
    <property type="term" value="F:signal peptidase activity"/>
    <property type="evidence" value="ECO:0007669"/>
    <property type="project" value="UniProtKB-EC"/>
</dbReference>
<dbReference type="SUPFAM" id="SSF51306">
    <property type="entry name" value="LexA/Signal peptidase"/>
    <property type="match status" value="1"/>
</dbReference>
<keyword evidence="7" id="KW-0812">Transmembrane</keyword>
<dbReference type="Pfam" id="PF10502">
    <property type="entry name" value="Peptidase_S26"/>
    <property type="match status" value="1"/>
</dbReference>
<evidence type="ECO:0000256" key="6">
    <source>
        <dbReference type="PIRSR" id="PIRSR600223-1"/>
    </source>
</evidence>
<comment type="catalytic activity">
    <reaction evidence="1 7">
        <text>Cleavage of hydrophobic, N-terminal signal or leader sequences from secreted and periplasmic proteins.</text>
        <dbReference type="EC" id="3.4.21.89"/>
    </reaction>
</comment>
<dbReference type="AlphaFoldDB" id="A0A261F361"/>
<feature type="transmembrane region" description="Helical" evidence="7">
    <location>
        <begin position="52"/>
        <end position="76"/>
    </location>
</feature>
<organism evidence="9 10">
    <name type="scientific">Pseudoscardovia suis</name>
    <dbReference type="NCBI Taxonomy" id="987063"/>
    <lineage>
        <taxon>Bacteria</taxon>
        <taxon>Bacillati</taxon>
        <taxon>Actinomycetota</taxon>
        <taxon>Actinomycetes</taxon>
        <taxon>Bifidobacteriales</taxon>
        <taxon>Bifidobacteriaceae</taxon>
        <taxon>Pseudoscardovia</taxon>
    </lineage>
</organism>
<proteinExistence type="inferred from homology"/>
<evidence type="ECO:0000256" key="1">
    <source>
        <dbReference type="ARBA" id="ARBA00000677"/>
    </source>
</evidence>
<dbReference type="EMBL" id="MWWQ01000004">
    <property type="protein sequence ID" value="OZG53538.1"/>
    <property type="molecule type" value="Genomic_DNA"/>
</dbReference>
<reference evidence="9 10" key="1">
    <citation type="journal article" date="2017" name="BMC Genomics">
        <title>Comparative genomic and phylogenomic analyses of the Bifidobacteriaceae family.</title>
        <authorList>
            <person name="Lugli G.A."/>
            <person name="Milani C."/>
            <person name="Turroni F."/>
            <person name="Duranti S."/>
            <person name="Mancabelli L."/>
            <person name="Mangifesta M."/>
            <person name="Ferrario C."/>
            <person name="Modesto M."/>
            <person name="Mattarelli P."/>
            <person name="Jiri K."/>
            <person name="van Sinderen D."/>
            <person name="Ventura M."/>
        </authorList>
    </citation>
    <scope>NUCLEOTIDE SEQUENCE [LARGE SCALE GENOMIC DNA]</scope>
    <source>
        <strain evidence="9 10">DSM 24744</strain>
    </source>
</reference>
<dbReference type="GO" id="GO:0006465">
    <property type="term" value="P:signal peptide processing"/>
    <property type="evidence" value="ECO:0007669"/>
    <property type="project" value="InterPro"/>
</dbReference>
<dbReference type="Proteomes" id="UP000216454">
    <property type="component" value="Unassembled WGS sequence"/>
</dbReference>
<dbReference type="InterPro" id="IPR019533">
    <property type="entry name" value="Peptidase_S26"/>
</dbReference>
<evidence type="ECO:0000256" key="7">
    <source>
        <dbReference type="RuleBase" id="RU362042"/>
    </source>
</evidence>
<comment type="subcellular location">
    <subcellularLocation>
        <location evidence="2">Cell membrane</location>
        <topology evidence="2">Single-pass type II membrane protein</topology>
    </subcellularLocation>
    <subcellularLocation>
        <location evidence="7">Membrane</location>
        <topology evidence="7">Single-pass type II membrane protein</topology>
    </subcellularLocation>
</comment>
<dbReference type="PANTHER" id="PTHR43390:SF1">
    <property type="entry name" value="CHLOROPLAST PROCESSING PEPTIDASE"/>
    <property type="match status" value="1"/>
</dbReference>
<name>A0A261F361_9BIFI</name>
<dbReference type="NCBIfam" id="TIGR02227">
    <property type="entry name" value="sigpep_I_bact"/>
    <property type="match status" value="1"/>
</dbReference>
<dbReference type="PRINTS" id="PR00727">
    <property type="entry name" value="LEADERPTASE"/>
</dbReference>
<dbReference type="InterPro" id="IPR000223">
    <property type="entry name" value="Pept_S26A_signal_pept_1"/>
</dbReference>
<evidence type="ECO:0000313" key="9">
    <source>
        <dbReference type="EMBL" id="OZG53538.1"/>
    </source>
</evidence>
<keyword evidence="5 7" id="KW-0378">Hydrolase</keyword>
<keyword evidence="10" id="KW-1185">Reference proteome</keyword>
<evidence type="ECO:0000256" key="3">
    <source>
        <dbReference type="ARBA" id="ARBA00009370"/>
    </source>
</evidence>
<comment type="caution">
    <text evidence="9">The sequence shown here is derived from an EMBL/GenBank/DDBJ whole genome shotgun (WGS) entry which is preliminary data.</text>
</comment>
<sequence length="253" mass="26341">MGMAADMAYTHDGKYSANTGSDRAGAYASRSANGGASGGNSSSNLGITLREVLHWLVVPVLIVVVLRCFFFGMYVIPSASMENTLGIGDRVVTSRIAASRGDIKRGDIIVFKDPAGWLSVSTTETGSDYLIKRVIGVAGDRVACEGNGAPVTVNGVEIDETSYLRPGADPSEFAFSITVTDGNLFVLGDNRANSADSRYHTGDGNNGLVPVSDVVGVALAVYWPISDMKALKNHEGVFAKVPDANAASGSGAQ</sequence>
<accession>A0A261F361</accession>
<dbReference type="Gene3D" id="2.10.109.10">
    <property type="entry name" value="Umud Fragment, subunit A"/>
    <property type="match status" value="1"/>
</dbReference>
<feature type="active site" evidence="6">
    <location>
        <position position="80"/>
    </location>
</feature>
<gene>
    <name evidence="9" type="ORF">PSSU_0304</name>
</gene>
<comment type="similarity">
    <text evidence="3 7">Belongs to the peptidase S26 family.</text>
</comment>
<evidence type="ECO:0000256" key="4">
    <source>
        <dbReference type="ARBA" id="ARBA00013208"/>
    </source>
</evidence>
<keyword evidence="7" id="KW-0645">Protease</keyword>
<feature type="domain" description="Peptidase S26" evidence="8">
    <location>
        <begin position="50"/>
        <end position="223"/>
    </location>
</feature>
<dbReference type="GO" id="GO:0005886">
    <property type="term" value="C:plasma membrane"/>
    <property type="evidence" value="ECO:0007669"/>
    <property type="project" value="UniProtKB-SubCell"/>
</dbReference>
<dbReference type="InterPro" id="IPR019758">
    <property type="entry name" value="Pept_S26A_signal_pept_1_CS"/>
</dbReference>
<feature type="active site" evidence="6">
    <location>
        <position position="132"/>
    </location>
</feature>
<protein>
    <recommendedName>
        <fullName evidence="4 7">Signal peptidase I</fullName>
        <ecNumber evidence="4 7">3.4.21.89</ecNumber>
    </recommendedName>
</protein>
<keyword evidence="7" id="KW-0472">Membrane</keyword>
<evidence type="ECO:0000259" key="8">
    <source>
        <dbReference type="Pfam" id="PF10502"/>
    </source>
</evidence>
<evidence type="ECO:0000256" key="5">
    <source>
        <dbReference type="ARBA" id="ARBA00022801"/>
    </source>
</evidence>
<dbReference type="CDD" id="cd06530">
    <property type="entry name" value="S26_SPase_I"/>
    <property type="match status" value="1"/>
</dbReference>